<dbReference type="Pfam" id="PF16190">
    <property type="entry name" value="E1_FCCH"/>
    <property type="match status" value="1"/>
</dbReference>
<dbReference type="EMBL" id="MT144046">
    <property type="protein sequence ID" value="QJA47507.1"/>
    <property type="molecule type" value="Genomic_DNA"/>
</dbReference>
<organism evidence="2">
    <name type="scientific">viral metagenome</name>
    <dbReference type="NCBI Taxonomy" id="1070528"/>
    <lineage>
        <taxon>unclassified sequences</taxon>
        <taxon>metagenomes</taxon>
        <taxon>organismal metagenomes</taxon>
    </lineage>
</organism>
<sequence length="851" mass="93115">MSIIQWPAISRQPRQKRPENIISYNGFTHGLNTQVPSFQILQTEMSECVNFKLNKGGQLESRRPIVAYTTSPTTSNASVKFFAKVPVGGNNRELLVDSNYLLYYLNSSKVPVNVATLEGDATIVAYNGAGVILDGSYIKQYEDGNITGASKANPCVITCVAHPFINGQRVKITGVAGMTQLNGNIYTVANETDDTFQLSGTDSSAYTTYTSGGIVSSVSLAYDDGTGASGYQFDNRAGTDDTALALGNGTNTRIAYKFTSQTLDTGYLIPPTKITVKLSKQGDGYTGTDNVPITVKIRAVSGDTALITKTLVATAGAVSKTAVEYGAVLTSDDITTHMASATAYYATVEYNNGDGSNYIKVHCTTVASGGVGYYYDGSYNADTTKDPIMSVKPGRPPKGAFGTIHEKRLFIAGDPDNPGYMWYGNLTCLDWSTPDGGGYVGAVDDSRNNYEVGAIRDLFNQLYVIGKETQPYLCILSGASPNDYILSPAFQEVWTTHKTAVNTTNDLWIAGGKGVNSIRGVEQYGDIRTFAESDPVYDRIQDYFSTSTAIAGYYARDGQYWLYMPSYYRILIVNTKGSVPDPLSTNNEMRYPWVEYELYRHVLRSSTYKWTKSGNGTNEYHVELAAGGDPSIATQPDFITMDKAKLVEGTVGSLSNHEWDYGDNDTLGYSTVYVRDDSGDPDTTEVDIRSILGPTCFAWFDDVFYIGGSDGYIYYIDETGYLELSAHQILPRMKTLYSSIPFGYVNLSGLHILGSSLGGSSLTVEIYRNDYQANVGASYTFNFAYYDTLTVNEATMTVSDAWFAIDAGSNPTFRRINLNARSFLISVQDVQLVGHPVYLNALHVRYRQLQI</sequence>
<evidence type="ECO:0000313" key="2">
    <source>
        <dbReference type="EMBL" id="QJA47507.1"/>
    </source>
</evidence>
<reference evidence="2" key="1">
    <citation type="submission" date="2020-03" db="EMBL/GenBank/DDBJ databases">
        <title>The deep terrestrial virosphere.</title>
        <authorList>
            <person name="Holmfeldt K."/>
            <person name="Nilsson E."/>
            <person name="Simone D."/>
            <person name="Lopez-Fernandez M."/>
            <person name="Wu X."/>
            <person name="de Brujin I."/>
            <person name="Lundin D."/>
            <person name="Andersson A."/>
            <person name="Bertilsson S."/>
            <person name="Dopson M."/>
        </authorList>
    </citation>
    <scope>NUCLEOTIDE SEQUENCE</scope>
    <source>
        <strain evidence="2">TM448A00693</strain>
    </source>
</reference>
<protein>
    <submittedName>
        <fullName evidence="2">Putative tail tubular protein</fullName>
    </submittedName>
</protein>
<gene>
    <name evidence="2" type="ORF">TM448A00693_0004</name>
</gene>
<dbReference type="AlphaFoldDB" id="A0A6H1ZJL0"/>
<dbReference type="InterPro" id="IPR032418">
    <property type="entry name" value="E1_FCCH"/>
</dbReference>
<evidence type="ECO:0000259" key="1">
    <source>
        <dbReference type="Pfam" id="PF16190"/>
    </source>
</evidence>
<proteinExistence type="predicted"/>
<dbReference type="Gene3D" id="2.40.30.180">
    <property type="entry name" value="Ubiquitin-activating enzyme E1, FCCH domain"/>
    <property type="match status" value="1"/>
</dbReference>
<dbReference type="InterPro" id="IPR042302">
    <property type="entry name" value="E1_FCCH_sf"/>
</dbReference>
<accession>A0A6H1ZJL0</accession>
<feature type="domain" description="Ubiquitin-activating enzyme E1 FCCH" evidence="1">
    <location>
        <begin position="153"/>
        <end position="218"/>
    </location>
</feature>
<name>A0A6H1ZJL0_9ZZZZ</name>